<reference evidence="2" key="1">
    <citation type="submission" date="2023-07" db="EMBL/GenBank/DDBJ databases">
        <title>draft genome sequence of fig (Ficus carica).</title>
        <authorList>
            <person name="Takahashi T."/>
            <person name="Nishimura K."/>
        </authorList>
    </citation>
    <scope>NUCLEOTIDE SEQUENCE</scope>
</reference>
<keyword evidence="1" id="KW-0472">Membrane</keyword>
<sequence>MEICKKLQLKQKKKKKKTVRLRGLPRATPLFLATHEKSSPSRVTLKLTRFSTNVVLLTMFARAIRRCDFSVICSQFASSLNFIFVTIFGCSIVFPDGDGET</sequence>
<organism evidence="2 3">
    <name type="scientific">Ficus carica</name>
    <name type="common">Common fig</name>
    <dbReference type="NCBI Taxonomy" id="3494"/>
    <lineage>
        <taxon>Eukaryota</taxon>
        <taxon>Viridiplantae</taxon>
        <taxon>Streptophyta</taxon>
        <taxon>Embryophyta</taxon>
        <taxon>Tracheophyta</taxon>
        <taxon>Spermatophyta</taxon>
        <taxon>Magnoliopsida</taxon>
        <taxon>eudicotyledons</taxon>
        <taxon>Gunneridae</taxon>
        <taxon>Pentapetalae</taxon>
        <taxon>rosids</taxon>
        <taxon>fabids</taxon>
        <taxon>Rosales</taxon>
        <taxon>Moraceae</taxon>
        <taxon>Ficeae</taxon>
        <taxon>Ficus</taxon>
    </lineage>
</organism>
<keyword evidence="1" id="KW-1133">Transmembrane helix</keyword>
<evidence type="ECO:0000313" key="2">
    <source>
        <dbReference type="EMBL" id="GMN28618.1"/>
    </source>
</evidence>
<protein>
    <submittedName>
        <fullName evidence="2">Uncharacterized protein</fullName>
    </submittedName>
</protein>
<proteinExistence type="predicted"/>
<gene>
    <name evidence="2" type="ORF">TIFTF001_002129</name>
</gene>
<evidence type="ECO:0000313" key="3">
    <source>
        <dbReference type="Proteomes" id="UP001187192"/>
    </source>
</evidence>
<name>A0AA87ZLC9_FICCA</name>
<accession>A0AA87ZLC9</accession>
<feature type="transmembrane region" description="Helical" evidence="1">
    <location>
        <begin position="69"/>
        <end position="94"/>
    </location>
</feature>
<evidence type="ECO:0000256" key="1">
    <source>
        <dbReference type="SAM" id="Phobius"/>
    </source>
</evidence>
<keyword evidence="1" id="KW-0812">Transmembrane</keyword>
<dbReference type="AlphaFoldDB" id="A0AA87ZLC9"/>
<dbReference type="EMBL" id="BTGU01000002">
    <property type="protein sequence ID" value="GMN28618.1"/>
    <property type="molecule type" value="Genomic_DNA"/>
</dbReference>
<dbReference type="Proteomes" id="UP001187192">
    <property type="component" value="Unassembled WGS sequence"/>
</dbReference>
<keyword evidence="3" id="KW-1185">Reference proteome</keyword>
<comment type="caution">
    <text evidence="2">The sequence shown here is derived from an EMBL/GenBank/DDBJ whole genome shotgun (WGS) entry which is preliminary data.</text>
</comment>